<proteinExistence type="predicted"/>
<dbReference type="STRING" id="1048260.LFML04_0674"/>
<dbReference type="PATRIC" id="fig|1048260.3.peg.725"/>
<accession>J9Z8X7</accession>
<protein>
    <recommendedName>
        <fullName evidence="3">DUF4376 domain-containing protein</fullName>
    </recommendedName>
</protein>
<evidence type="ECO:0000313" key="2">
    <source>
        <dbReference type="Proteomes" id="UP000006177"/>
    </source>
</evidence>
<organism evidence="1 2">
    <name type="scientific">Leptospirillum ferriphilum (strain ML-04)</name>
    <dbReference type="NCBI Taxonomy" id="1048260"/>
    <lineage>
        <taxon>Bacteria</taxon>
        <taxon>Pseudomonadati</taxon>
        <taxon>Nitrospirota</taxon>
        <taxon>Nitrospiria</taxon>
        <taxon>Nitrospirales</taxon>
        <taxon>Nitrospiraceae</taxon>
        <taxon>Leptospirillum</taxon>
    </lineage>
</organism>
<gene>
    <name evidence="1" type="ordered locus">LFML04_0674</name>
</gene>
<dbReference type="HOGENOM" id="CLU_1523355_0_0_0"/>
<reference evidence="1 2" key="1">
    <citation type="journal article" date="2011" name="J. Microbiol.">
        <title>Complete genome of Leptospirillum ferriphilum ML-04 provides insight into its physiology and environmental adaptation.</title>
        <authorList>
            <person name="Mi S."/>
            <person name="Song J."/>
            <person name="Lin J."/>
            <person name="Che Y."/>
            <person name="Zheng H."/>
            <person name="Lin J."/>
        </authorList>
    </citation>
    <scope>NUCLEOTIDE SEQUENCE [LARGE SCALE GENOMIC DNA]</scope>
    <source>
        <strain evidence="1 2">ML-04</strain>
    </source>
</reference>
<evidence type="ECO:0008006" key="3">
    <source>
        <dbReference type="Google" id="ProtNLM"/>
    </source>
</evidence>
<dbReference type="Proteomes" id="UP000006177">
    <property type="component" value="Chromosome"/>
</dbReference>
<sequence>MIYALETDTNGIVVGSHVYPDGFTVPTGYIPCTKEQFGVAGTLQVVNGQITESLQAAKTAQIALLKAGYQTAINAPVTFKNAAGVTSTYPSGNTILITGDKAKSLLAETIAAGSAAWTLGKWLDTNDVAQTFTFSDLQGLAAAMEAAVTTSYETLVSKIAQVNAATTVADVQAVTW</sequence>
<dbReference type="EMBL" id="CP002919">
    <property type="protein sequence ID" value="AFS52909.1"/>
    <property type="molecule type" value="Genomic_DNA"/>
</dbReference>
<dbReference type="RefSeq" id="WP_014960419.1">
    <property type="nucleotide sequence ID" value="NC_018649.1"/>
</dbReference>
<dbReference type="AlphaFoldDB" id="J9Z8X7"/>
<evidence type="ECO:0000313" key="1">
    <source>
        <dbReference type="EMBL" id="AFS52909.1"/>
    </source>
</evidence>
<name>J9Z8X7_LEPFM</name>
<dbReference type="KEGG" id="lfi:LFML04_0674"/>